<comment type="subcellular location">
    <subcellularLocation>
        <location evidence="1">Cell membrane</location>
        <topology evidence="1">Multi-pass membrane protein</topology>
    </subcellularLocation>
</comment>
<evidence type="ECO:0000256" key="1">
    <source>
        <dbReference type="ARBA" id="ARBA00004651"/>
    </source>
</evidence>
<keyword evidence="2" id="KW-1003">Cell membrane</keyword>
<keyword evidence="10" id="KW-1185">Reference proteome</keyword>
<feature type="domain" description="Membrane transport protein MMPL" evidence="8">
    <location>
        <begin position="352"/>
        <end position="501"/>
    </location>
</feature>
<evidence type="ECO:0000259" key="8">
    <source>
        <dbReference type="Pfam" id="PF03176"/>
    </source>
</evidence>
<keyword evidence="5 7" id="KW-0472">Membrane</keyword>
<dbReference type="Proteomes" id="UP000255326">
    <property type="component" value="Unassembled WGS sequence"/>
</dbReference>
<evidence type="ECO:0000256" key="4">
    <source>
        <dbReference type="ARBA" id="ARBA00022989"/>
    </source>
</evidence>
<dbReference type="PANTHER" id="PTHR33406:SF13">
    <property type="entry name" value="MEMBRANE PROTEIN YDFJ"/>
    <property type="match status" value="1"/>
</dbReference>
<feature type="transmembrane region" description="Helical" evidence="7">
    <location>
        <begin position="419"/>
        <end position="435"/>
    </location>
</feature>
<keyword evidence="4 7" id="KW-1133">Transmembrane helix</keyword>
<dbReference type="OrthoDB" id="9809027at2"/>
<keyword evidence="3 7" id="KW-0812">Transmembrane</keyword>
<dbReference type="Pfam" id="PF03176">
    <property type="entry name" value="MMPL"/>
    <property type="match status" value="1"/>
</dbReference>
<gene>
    <name evidence="9" type="ORF">DFR59_12147</name>
</gene>
<organism evidence="9 10">
    <name type="scientific">Falsibacillus pallidus</name>
    <dbReference type="NCBI Taxonomy" id="493781"/>
    <lineage>
        <taxon>Bacteria</taxon>
        <taxon>Bacillati</taxon>
        <taxon>Bacillota</taxon>
        <taxon>Bacilli</taxon>
        <taxon>Bacillales</taxon>
        <taxon>Bacillaceae</taxon>
        <taxon>Falsibacillus</taxon>
    </lineage>
</organism>
<reference evidence="9 10" key="1">
    <citation type="submission" date="2018-07" db="EMBL/GenBank/DDBJ databases">
        <title>Genomic Encyclopedia of Type Strains, Phase IV (KMG-IV): sequencing the most valuable type-strain genomes for metagenomic binning, comparative biology and taxonomic classification.</title>
        <authorList>
            <person name="Goeker M."/>
        </authorList>
    </citation>
    <scope>NUCLEOTIDE SEQUENCE [LARGE SCALE GENOMIC DNA]</scope>
    <source>
        <strain evidence="9 10">DSM 25281</strain>
    </source>
</reference>
<evidence type="ECO:0000313" key="9">
    <source>
        <dbReference type="EMBL" id="RDI37550.1"/>
    </source>
</evidence>
<evidence type="ECO:0000256" key="2">
    <source>
        <dbReference type="ARBA" id="ARBA00022475"/>
    </source>
</evidence>
<dbReference type="InterPro" id="IPR004869">
    <property type="entry name" value="MMPL_dom"/>
</dbReference>
<dbReference type="InterPro" id="IPR050545">
    <property type="entry name" value="Mycobact_MmpL"/>
</dbReference>
<evidence type="ECO:0000313" key="10">
    <source>
        <dbReference type="Proteomes" id="UP000255326"/>
    </source>
</evidence>
<keyword evidence="6" id="KW-0175">Coiled coil</keyword>
<evidence type="ECO:0000256" key="6">
    <source>
        <dbReference type="SAM" id="Coils"/>
    </source>
</evidence>
<evidence type="ECO:0000256" key="7">
    <source>
        <dbReference type="SAM" id="Phobius"/>
    </source>
</evidence>
<dbReference type="AlphaFoldDB" id="A0A370G2U2"/>
<protein>
    <submittedName>
        <fullName evidence="9">MMPL family protein</fullName>
    </submittedName>
</protein>
<feature type="coiled-coil region" evidence="6">
    <location>
        <begin position="220"/>
        <end position="250"/>
    </location>
</feature>
<evidence type="ECO:0000256" key="5">
    <source>
        <dbReference type="ARBA" id="ARBA00023136"/>
    </source>
</evidence>
<name>A0A370G2U2_9BACI</name>
<feature type="transmembrane region" description="Helical" evidence="7">
    <location>
        <begin position="467"/>
        <end position="485"/>
    </location>
</feature>
<sequence length="502" mass="55572">MKVLNRIFVLIKNNSMKLILLSIVSIFVLAIGAASVNLATGNETLIEKDTKAFQDNLELEKEFGGESIIVLYESENPKDLLTIESIQHMEKLEEKLNAYDEIYTIISPNTMIQQISVKQSEKYLEGLNDVTAGLEKMGTTLKEISDKLGKNIGGNQGNDNLELNFENLNSGISKMIEGQKKLSDGTGQLVTGYSNIGNQLYQASINLKNLSDQLGKSLTKPEQQKQLQQLSQMTKQLEELSKQMVVASEKGAKLNEVPKNTITGLSNMQQGLNGQISSMNQLNSKKATQLNELKTLANGLSEMGNQLIVISENLNTMIAYSDNMTPALPKTQKTLNKMIYDDNGNLRDIFSGVMADENNMLMIVKFKGGVNDSTKSEVAGTIQNHLNNNELSEVSTLVSGKPVLDDSIRTSMRDSMKKMMGLSILFMIIVLTVIFKVKWRLLPLIVIMLAVIATIGLMGWLSIPMTMVSMAVFPILIGLGIDYAIQFQSRYTEEMEKEGETE</sequence>
<dbReference type="PANTHER" id="PTHR33406">
    <property type="entry name" value="MEMBRANE PROTEIN MJ1562-RELATED"/>
    <property type="match status" value="1"/>
</dbReference>
<dbReference type="SUPFAM" id="SSF82866">
    <property type="entry name" value="Multidrug efflux transporter AcrB transmembrane domain"/>
    <property type="match status" value="1"/>
</dbReference>
<dbReference type="EMBL" id="QQAY01000021">
    <property type="protein sequence ID" value="RDI37550.1"/>
    <property type="molecule type" value="Genomic_DNA"/>
</dbReference>
<dbReference type="RefSeq" id="WP_114747142.1">
    <property type="nucleotide sequence ID" value="NZ_QQAY01000021.1"/>
</dbReference>
<dbReference type="Gene3D" id="1.20.1640.10">
    <property type="entry name" value="Multidrug efflux transporter AcrB transmembrane domain"/>
    <property type="match status" value="1"/>
</dbReference>
<feature type="transmembrane region" description="Helical" evidence="7">
    <location>
        <begin position="442"/>
        <end position="461"/>
    </location>
</feature>
<proteinExistence type="predicted"/>
<evidence type="ECO:0000256" key="3">
    <source>
        <dbReference type="ARBA" id="ARBA00022692"/>
    </source>
</evidence>
<accession>A0A370G2U2</accession>
<dbReference type="GO" id="GO:0005886">
    <property type="term" value="C:plasma membrane"/>
    <property type="evidence" value="ECO:0007669"/>
    <property type="project" value="UniProtKB-SubCell"/>
</dbReference>
<comment type="caution">
    <text evidence="9">The sequence shown here is derived from an EMBL/GenBank/DDBJ whole genome shotgun (WGS) entry which is preliminary data.</text>
</comment>